<feature type="region of interest" description="Disordered" evidence="7">
    <location>
        <begin position="1"/>
        <end position="45"/>
    </location>
</feature>
<feature type="transmembrane region" description="Helical" evidence="6">
    <location>
        <begin position="340"/>
        <end position="363"/>
    </location>
</feature>
<dbReference type="SMR" id="F6HIJ3"/>
<dbReference type="GO" id="GO:0022857">
    <property type="term" value="F:transmembrane transporter activity"/>
    <property type="evidence" value="ECO:0000318"/>
    <property type="project" value="GO_Central"/>
</dbReference>
<feature type="transmembrane region" description="Helical" evidence="6">
    <location>
        <begin position="534"/>
        <end position="563"/>
    </location>
</feature>
<reference evidence="10" key="1">
    <citation type="journal article" date="2007" name="Nature">
        <title>The grapevine genome sequence suggests ancestral hexaploidization in major angiosperm phyla.</title>
        <authorList>
            <consortium name="The French-Italian Public Consortium for Grapevine Genome Characterization."/>
            <person name="Jaillon O."/>
            <person name="Aury J.-M."/>
            <person name="Noel B."/>
            <person name="Policriti A."/>
            <person name="Clepet C."/>
            <person name="Casagrande A."/>
            <person name="Choisne N."/>
            <person name="Aubourg S."/>
            <person name="Vitulo N."/>
            <person name="Jubin C."/>
            <person name="Vezzi A."/>
            <person name="Legeai F."/>
            <person name="Hugueney P."/>
            <person name="Dasilva C."/>
            <person name="Horner D."/>
            <person name="Mica E."/>
            <person name="Jublot D."/>
            <person name="Poulain J."/>
            <person name="Bruyere C."/>
            <person name="Billault A."/>
            <person name="Segurens B."/>
            <person name="Gouyvenoux M."/>
            <person name="Ugarte E."/>
            <person name="Cattonaro F."/>
            <person name="Anthouard V."/>
            <person name="Vico V."/>
            <person name="Del Fabbro C."/>
            <person name="Alaux M."/>
            <person name="Di Gaspero G."/>
            <person name="Dumas V."/>
            <person name="Felice N."/>
            <person name="Paillard S."/>
            <person name="Juman I."/>
            <person name="Moroldo M."/>
            <person name="Scalabrin S."/>
            <person name="Canaguier A."/>
            <person name="Le Clainche I."/>
            <person name="Malacrida G."/>
            <person name="Durand E."/>
            <person name="Pesole G."/>
            <person name="Laucou V."/>
            <person name="Chatelet P."/>
            <person name="Merdinoglu D."/>
            <person name="Delledonne M."/>
            <person name="Pezzotti M."/>
            <person name="Lecharny A."/>
            <person name="Scarpelli C."/>
            <person name="Artiguenave F."/>
            <person name="Pe M.E."/>
            <person name="Valle G."/>
            <person name="Morgante M."/>
            <person name="Caboche M."/>
            <person name="Adam-Blondon A.-F."/>
            <person name="Weissenbach J."/>
            <person name="Quetier F."/>
            <person name="Wincker P."/>
        </authorList>
    </citation>
    <scope>NUCLEOTIDE SEQUENCE [LARGE SCALE GENOMIC DNA]</scope>
    <source>
        <strain evidence="10">cv. Pinot noir / PN40024</strain>
    </source>
</reference>
<sequence>MACDTHTSPADGPRHPHRDMAEGEEEVQEMQSSMVANSGKRKKSTVDKYFAPRNTQGAQPSMRNVLAGKEAIWRADMAIGRFFYDACIPINAVNSFYFKPMLDAISAIGPGYKGPNYHQLRVNLLKNAKKKVQLLVDSYRAIWAKVRCTIMGDGWTNNKQRTLINFLVYCPEGISFVKSVDASDIVKDAINLFQLFDENPMESSRDGVNEPMLQSNPPLSSERRSETSRQLESILSDTRLPFCQRLLAATSTESKLLFRLAGPAVAVYMINYLMSMSTQIFAGHLGNLELAAASLGNTGVQMFAYGLMLGMGSAVETLCGQAFGAQKFEMLGIYLQKSTVLLTITGFLLTFIYIFCKPILILLRESSEIASAAAIFVYGLIPQIYAYAANFPIQKFLQAQSIVAPSAYISAATLLLHLLLSWVAVYKIGLGLVGSSLVLSLSWWIIVVAQFFYIVKSEKCKCTWGGFSLKAVSGLCGFFKLSAASAVMLCLETWYFQVLVLLAGLLENPEVALDALSICVRVGNELGAGHPKSAAFSVVVVTLVSFLISVVAAAVVFVLRHVISYAFTGGETVAQAVSDLCPVLAITLMLNGIQPVLSGVAVGCGWQAFVAYVNVGCYYIVGVPLGSLLGFYFKLGAKGIWLGMLGGTLMQTFILIWVTARTNWNKEVEKAKERLEKWDDKKQPLLMV</sequence>
<evidence type="ECO:0000256" key="1">
    <source>
        <dbReference type="ARBA" id="ARBA00004141"/>
    </source>
</evidence>
<proteinExistence type="inferred from homology"/>
<organism evidence="9 10">
    <name type="scientific">Vitis vinifera</name>
    <name type="common">Grape</name>
    <dbReference type="NCBI Taxonomy" id="29760"/>
    <lineage>
        <taxon>Eukaryota</taxon>
        <taxon>Viridiplantae</taxon>
        <taxon>Streptophyta</taxon>
        <taxon>Embryophyta</taxon>
        <taxon>Tracheophyta</taxon>
        <taxon>Spermatophyta</taxon>
        <taxon>Magnoliopsida</taxon>
        <taxon>eudicotyledons</taxon>
        <taxon>Gunneridae</taxon>
        <taxon>Pentapetalae</taxon>
        <taxon>rosids</taxon>
        <taxon>Vitales</taxon>
        <taxon>Vitaceae</taxon>
        <taxon>Viteae</taxon>
        <taxon>Vitis</taxon>
    </lineage>
</organism>
<dbReference type="CDD" id="cd13132">
    <property type="entry name" value="MATE_eukaryotic"/>
    <property type="match status" value="1"/>
</dbReference>
<feature type="transmembrane region" description="Helical" evidence="6">
    <location>
        <begin position="639"/>
        <end position="660"/>
    </location>
</feature>
<feature type="transmembrane region" description="Helical" evidence="6">
    <location>
        <begin position="302"/>
        <end position="319"/>
    </location>
</feature>
<evidence type="ECO:0000256" key="2">
    <source>
        <dbReference type="ARBA" id="ARBA00010199"/>
    </source>
</evidence>
<feature type="transmembrane region" description="Helical" evidence="6">
    <location>
        <begin position="402"/>
        <end position="424"/>
    </location>
</feature>
<protein>
    <recommendedName>
        <fullName evidence="6">Protein DETOXIFICATION</fullName>
    </recommendedName>
    <alternativeName>
        <fullName evidence="6">Multidrug and toxic compound extrusion protein</fullName>
    </alternativeName>
</protein>
<dbReference type="GO" id="GO:0042910">
    <property type="term" value="F:xenobiotic transmembrane transporter activity"/>
    <property type="evidence" value="ECO:0007669"/>
    <property type="project" value="InterPro"/>
</dbReference>
<dbReference type="GO" id="GO:0015297">
    <property type="term" value="F:antiporter activity"/>
    <property type="evidence" value="ECO:0007669"/>
    <property type="project" value="InterPro"/>
</dbReference>
<name>F6HIJ3_VITVI</name>
<evidence type="ECO:0000259" key="8">
    <source>
        <dbReference type="Pfam" id="PF04937"/>
    </source>
</evidence>
<dbReference type="GO" id="GO:1990961">
    <property type="term" value="P:xenobiotic detoxification by transmembrane export across the plasma membrane"/>
    <property type="evidence" value="ECO:0007669"/>
    <property type="project" value="InterPro"/>
</dbReference>
<accession>F6HIJ3</accession>
<keyword evidence="5 6" id="KW-0472">Membrane</keyword>
<keyword evidence="10" id="KW-1185">Reference proteome</keyword>
<dbReference type="Proteomes" id="UP000009183">
    <property type="component" value="Chromosome 12"/>
</dbReference>
<dbReference type="HOGENOM" id="CLU_012893_1_4_1"/>
<keyword evidence="4 6" id="KW-1133">Transmembrane helix</keyword>
<comment type="subcellular location">
    <subcellularLocation>
        <location evidence="1">Membrane</location>
        <topology evidence="1">Multi-pass membrane protein</topology>
    </subcellularLocation>
</comment>
<dbReference type="InterPro" id="IPR007021">
    <property type="entry name" value="DUF659"/>
</dbReference>
<feature type="domain" description="DUF659" evidence="8">
    <location>
        <begin position="115"/>
        <end position="198"/>
    </location>
</feature>
<feature type="transmembrane region" description="Helical" evidence="6">
    <location>
        <begin position="609"/>
        <end position="633"/>
    </location>
</feature>
<feature type="transmembrane region" description="Helical" evidence="6">
    <location>
        <begin position="583"/>
        <end position="602"/>
    </location>
</feature>
<dbReference type="InterPro" id="IPR002528">
    <property type="entry name" value="MATE_fam"/>
</dbReference>
<dbReference type="PANTHER" id="PTHR11206">
    <property type="entry name" value="MULTIDRUG RESISTANCE PROTEIN"/>
    <property type="match status" value="1"/>
</dbReference>
<dbReference type="FunCoup" id="F6HIJ3">
    <property type="interactions" value="335"/>
</dbReference>
<evidence type="ECO:0000313" key="10">
    <source>
        <dbReference type="Proteomes" id="UP000009183"/>
    </source>
</evidence>
<dbReference type="InParanoid" id="F6HIJ3"/>
<feature type="compositionally biased region" description="Basic and acidic residues" evidence="7">
    <location>
        <begin position="12"/>
        <end position="21"/>
    </location>
</feature>
<dbReference type="EMBL" id="FN595765">
    <property type="protein sequence ID" value="CCB52039.1"/>
    <property type="molecule type" value="Genomic_DNA"/>
</dbReference>
<evidence type="ECO:0000256" key="3">
    <source>
        <dbReference type="ARBA" id="ARBA00022692"/>
    </source>
</evidence>
<dbReference type="Pfam" id="PF04937">
    <property type="entry name" value="DUF659"/>
    <property type="match status" value="1"/>
</dbReference>
<dbReference type="eggNOG" id="KOG1347">
    <property type="taxonomic scope" value="Eukaryota"/>
</dbReference>
<evidence type="ECO:0000256" key="5">
    <source>
        <dbReference type="ARBA" id="ARBA00023136"/>
    </source>
</evidence>
<evidence type="ECO:0000256" key="7">
    <source>
        <dbReference type="SAM" id="MobiDB-lite"/>
    </source>
</evidence>
<evidence type="ECO:0000313" key="9">
    <source>
        <dbReference type="EMBL" id="CCB52039.1"/>
    </source>
</evidence>
<evidence type="ECO:0000256" key="4">
    <source>
        <dbReference type="ARBA" id="ARBA00022989"/>
    </source>
</evidence>
<keyword evidence="3 6" id="KW-0812">Transmembrane</keyword>
<feature type="transmembrane region" description="Helical" evidence="6">
    <location>
        <begin position="369"/>
        <end position="390"/>
    </location>
</feature>
<dbReference type="AlphaFoldDB" id="F6HIJ3"/>
<comment type="similarity">
    <text evidence="2 6">Belongs to the multi antimicrobial extrusion (MATE) (TC 2.A.66.1) family.</text>
</comment>
<feature type="transmembrane region" description="Helical" evidence="6">
    <location>
        <begin position="467"/>
        <end position="488"/>
    </location>
</feature>
<dbReference type="GO" id="GO:0016020">
    <property type="term" value="C:membrane"/>
    <property type="evidence" value="ECO:0000318"/>
    <property type="project" value="GO_Central"/>
</dbReference>
<dbReference type="NCBIfam" id="TIGR00797">
    <property type="entry name" value="matE"/>
    <property type="match status" value="1"/>
</dbReference>
<evidence type="ECO:0000256" key="6">
    <source>
        <dbReference type="RuleBase" id="RU004914"/>
    </source>
</evidence>
<dbReference type="InterPro" id="IPR045069">
    <property type="entry name" value="MATE_euk"/>
</dbReference>
<dbReference type="Pfam" id="PF01554">
    <property type="entry name" value="MatE"/>
    <property type="match status" value="2"/>
</dbReference>
<gene>
    <name evidence="9" type="ordered locus">VIT_12s0059g02230</name>
</gene>
<feature type="transmembrane region" description="Helical" evidence="6">
    <location>
        <begin position="430"/>
        <end position="455"/>
    </location>
</feature>
<feature type="transmembrane region" description="Helical" evidence="6">
    <location>
        <begin position="256"/>
        <end position="282"/>
    </location>
</feature>
<dbReference type="PaxDb" id="29760-VIT_12s0059g02230.t01"/>
<feature type="region of interest" description="Disordered" evidence="7">
    <location>
        <begin position="202"/>
        <end position="228"/>
    </location>
</feature>